<dbReference type="EMBL" id="SNRW01000991">
    <property type="protein sequence ID" value="KAA6398286.1"/>
    <property type="molecule type" value="Genomic_DNA"/>
</dbReference>
<dbReference type="OrthoDB" id="37244at2759"/>
<reference evidence="12 13" key="1">
    <citation type="submission" date="2019-03" db="EMBL/GenBank/DDBJ databases">
        <title>Single cell metagenomics reveals metabolic interactions within the superorganism composed of flagellate Streblomastix strix and complex community of Bacteroidetes bacteria on its surface.</title>
        <authorList>
            <person name="Treitli S.C."/>
            <person name="Kolisko M."/>
            <person name="Husnik F."/>
            <person name="Keeling P."/>
            <person name="Hampl V."/>
        </authorList>
    </citation>
    <scope>NUCLEOTIDE SEQUENCE [LARGE SCALE GENOMIC DNA]</scope>
    <source>
        <strain evidence="12">ST1C</strain>
    </source>
</reference>
<evidence type="ECO:0000256" key="3">
    <source>
        <dbReference type="ARBA" id="ARBA00022692"/>
    </source>
</evidence>
<dbReference type="SUPFAM" id="SSF52467">
    <property type="entry name" value="DHS-like NAD/FAD-binding domain"/>
    <property type="match status" value="1"/>
</dbReference>
<keyword evidence="3 10" id="KW-0812">Transmembrane</keyword>
<name>A0A5J4WUP4_9EUKA</name>
<proteinExistence type="predicted"/>
<dbReference type="InterPro" id="IPR029035">
    <property type="entry name" value="DHS-like_NAD/FAD-binding_dom"/>
</dbReference>
<evidence type="ECO:0000256" key="7">
    <source>
        <dbReference type="ARBA" id="ARBA00023027"/>
    </source>
</evidence>
<dbReference type="GO" id="GO:0016020">
    <property type="term" value="C:membrane"/>
    <property type="evidence" value="ECO:0007669"/>
    <property type="project" value="UniProtKB-SubCell"/>
</dbReference>
<evidence type="ECO:0000313" key="12">
    <source>
        <dbReference type="EMBL" id="KAA6398286.1"/>
    </source>
</evidence>
<evidence type="ECO:0000256" key="1">
    <source>
        <dbReference type="ARBA" id="ARBA00004141"/>
    </source>
</evidence>
<dbReference type="GO" id="GO:0008750">
    <property type="term" value="F:proton-translocating NAD(P)+ transhydrogenase activity"/>
    <property type="evidence" value="ECO:0007669"/>
    <property type="project" value="UniProtKB-EC"/>
</dbReference>
<dbReference type="PANTHER" id="PTHR44758:SF1">
    <property type="entry name" value="NAD(P) TRANSHYDROGENASE SUBUNIT BETA"/>
    <property type="match status" value="1"/>
</dbReference>
<dbReference type="Proteomes" id="UP000324800">
    <property type="component" value="Unassembled WGS sequence"/>
</dbReference>
<evidence type="ECO:0000259" key="11">
    <source>
        <dbReference type="Pfam" id="PF02233"/>
    </source>
</evidence>
<evidence type="ECO:0000256" key="9">
    <source>
        <dbReference type="ARBA" id="ARBA00048202"/>
    </source>
</evidence>
<feature type="domain" description="NADP transhydrogenase beta-like" evidence="11">
    <location>
        <begin position="169"/>
        <end position="232"/>
    </location>
</feature>
<evidence type="ECO:0000256" key="8">
    <source>
        <dbReference type="ARBA" id="ARBA00023136"/>
    </source>
</evidence>
<evidence type="ECO:0000256" key="6">
    <source>
        <dbReference type="ARBA" id="ARBA00022989"/>
    </source>
</evidence>
<dbReference type="EC" id="7.1.1.1" evidence="2"/>
<keyword evidence="8 10" id="KW-0472">Membrane</keyword>
<keyword evidence="4" id="KW-0521">NADP</keyword>
<evidence type="ECO:0000256" key="10">
    <source>
        <dbReference type="SAM" id="Phobius"/>
    </source>
</evidence>
<dbReference type="AlphaFoldDB" id="A0A5J4WUP4"/>
<keyword evidence="5" id="KW-1278">Translocase</keyword>
<comment type="caution">
    <text evidence="12">The sequence shown here is derived from an EMBL/GenBank/DDBJ whole genome shotgun (WGS) entry which is preliminary data.</text>
</comment>
<keyword evidence="6 10" id="KW-1133">Transmembrane helix</keyword>
<gene>
    <name evidence="12" type="ORF">EZS28_006186</name>
</gene>
<dbReference type="InterPro" id="IPR034300">
    <property type="entry name" value="PNTB-like"/>
</dbReference>
<accession>A0A5J4WUP4</accession>
<comment type="subcellular location">
    <subcellularLocation>
        <location evidence="1">Membrane</location>
        <topology evidence="1">Multi-pass membrane protein</topology>
    </subcellularLocation>
</comment>
<sequence length="233" mass="25855">MQLAAIFNCLRNFFSGDALTDVFALGLHRLECYLVIFIRAITFARPLITFFKQNFKLFLKLLLISGKFSHIISASILIIIAISILCYMIGIGFKCDPVQLNLVTTLSDLLDVHLIMAIGGADMSIDISMQKIVLRMENNSIWSIDQQSLTNIFQFYVFVILGSLGGYSGSAPAVANVLLAESHVPFEIVLEMDKIIKDFQTIDVFIILGINEIVNTTTLDNPSFPIAGILVIE</sequence>
<feature type="transmembrane region" description="Helical" evidence="10">
    <location>
        <begin position="33"/>
        <end position="51"/>
    </location>
</feature>
<evidence type="ECO:0000256" key="2">
    <source>
        <dbReference type="ARBA" id="ARBA00012943"/>
    </source>
</evidence>
<dbReference type="PANTHER" id="PTHR44758">
    <property type="entry name" value="NAD(P) TRANSHYDROGENASE SUBUNIT BETA"/>
    <property type="match status" value="1"/>
</dbReference>
<keyword evidence="7" id="KW-0520">NAD</keyword>
<feature type="transmembrane region" description="Helical" evidence="10">
    <location>
        <begin position="71"/>
        <end position="93"/>
    </location>
</feature>
<dbReference type="Gene3D" id="3.40.50.1220">
    <property type="entry name" value="TPP-binding domain"/>
    <property type="match status" value="1"/>
</dbReference>
<dbReference type="Pfam" id="PF02233">
    <property type="entry name" value="PNTB"/>
    <property type="match status" value="2"/>
</dbReference>
<organism evidence="12 13">
    <name type="scientific">Streblomastix strix</name>
    <dbReference type="NCBI Taxonomy" id="222440"/>
    <lineage>
        <taxon>Eukaryota</taxon>
        <taxon>Metamonada</taxon>
        <taxon>Preaxostyla</taxon>
        <taxon>Oxymonadida</taxon>
        <taxon>Streblomastigidae</taxon>
        <taxon>Streblomastix</taxon>
    </lineage>
</organism>
<feature type="domain" description="NADP transhydrogenase beta-like" evidence="11">
    <location>
        <begin position="3"/>
        <end position="131"/>
    </location>
</feature>
<protein>
    <recommendedName>
        <fullName evidence="2">proton-translocating NAD(P)(+) transhydrogenase</fullName>
        <ecNumber evidence="2">7.1.1.1</ecNumber>
    </recommendedName>
</protein>
<comment type="catalytic activity">
    <reaction evidence="9">
        <text>NAD(+) + NADPH + H(+)(in) = NADH + NADP(+) + H(+)(out)</text>
        <dbReference type="Rhea" id="RHEA:47992"/>
        <dbReference type="ChEBI" id="CHEBI:15378"/>
        <dbReference type="ChEBI" id="CHEBI:57540"/>
        <dbReference type="ChEBI" id="CHEBI:57783"/>
        <dbReference type="ChEBI" id="CHEBI:57945"/>
        <dbReference type="ChEBI" id="CHEBI:58349"/>
        <dbReference type="EC" id="7.1.1.1"/>
    </reaction>
</comment>
<evidence type="ECO:0000256" key="5">
    <source>
        <dbReference type="ARBA" id="ARBA00022967"/>
    </source>
</evidence>
<evidence type="ECO:0000256" key="4">
    <source>
        <dbReference type="ARBA" id="ARBA00022857"/>
    </source>
</evidence>
<evidence type="ECO:0000313" key="13">
    <source>
        <dbReference type="Proteomes" id="UP000324800"/>
    </source>
</evidence>